<evidence type="ECO:0000313" key="3">
    <source>
        <dbReference type="Proteomes" id="UP000236732"/>
    </source>
</evidence>
<feature type="signal peptide" evidence="1">
    <location>
        <begin position="1"/>
        <end position="30"/>
    </location>
</feature>
<dbReference type="Proteomes" id="UP000236732">
    <property type="component" value="Unassembled WGS sequence"/>
</dbReference>
<gene>
    <name evidence="2" type="ORF">SAMN05444920_109207</name>
</gene>
<organism evidence="2 3">
    <name type="scientific">Nonomuraea solani</name>
    <dbReference type="NCBI Taxonomy" id="1144553"/>
    <lineage>
        <taxon>Bacteria</taxon>
        <taxon>Bacillati</taxon>
        <taxon>Actinomycetota</taxon>
        <taxon>Actinomycetes</taxon>
        <taxon>Streptosporangiales</taxon>
        <taxon>Streptosporangiaceae</taxon>
        <taxon>Nonomuraea</taxon>
    </lineage>
</organism>
<feature type="chain" id="PRO_5038463498" description="Ig-like domain-containing protein" evidence="1">
    <location>
        <begin position="31"/>
        <end position="134"/>
    </location>
</feature>
<keyword evidence="3" id="KW-1185">Reference proteome</keyword>
<keyword evidence="1" id="KW-0732">Signal</keyword>
<dbReference type="RefSeq" id="WP_146103838.1">
    <property type="nucleotide sequence ID" value="NZ_FNVT01000009.1"/>
</dbReference>
<accession>A0A1H6EDP6</accession>
<evidence type="ECO:0000313" key="2">
    <source>
        <dbReference type="EMBL" id="SEG95940.1"/>
    </source>
</evidence>
<evidence type="ECO:0008006" key="4">
    <source>
        <dbReference type="Google" id="ProtNLM"/>
    </source>
</evidence>
<dbReference type="EMBL" id="FNVT01000009">
    <property type="protein sequence ID" value="SEG95940.1"/>
    <property type="molecule type" value="Genomic_DNA"/>
</dbReference>
<name>A0A1H6EDP6_9ACTN</name>
<sequence length="134" mass="14372">MRTFIRTGLVAVPLALGLALSALSTAPASASATATAAAADPLTFEFGDCDRIPALLWCYIAYKGGTPPVTVRWYKDGVHKPQFDDKKTMRIGCRVGKDTVIEVVVTDATGNWFKFTTWGTCSNTADWASHRASG</sequence>
<dbReference type="AlphaFoldDB" id="A0A1H6EDP6"/>
<proteinExistence type="predicted"/>
<dbReference type="OrthoDB" id="3541754at2"/>
<reference evidence="2 3" key="1">
    <citation type="submission" date="2016-10" db="EMBL/GenBank/DDBJ databases">
        <authorList>
            <person name="de Groot N.N."/>
        </authorList>
    </citation>
    <scope>NUCLEOTIDE SEQUENCE [LARGE SCALE GENOMIC DNA]</scope>
    <source>
        <strain evidence="2 3">CGMCC 4.7037</strain>
    </source>
</reference>
<protein>
    <recommendedName>
        <fullName evidence="4">Ig-like domain-containing protein</fullName>
    </recommendedName>
</protein>
<evidence type="ECO:0000256" key="1">
    <source>
        <dbReference type="SAM" id="SignalP"/>
    </source>
</evidence>